<sequence>DTTRLPIPLTLNSLRLPMHPLTHHQTPFPTRTYASPNPPDSPPHLARTPSKISHKTLAVARGNFFPVMEVTGLVGGSASLPCDVSHPPEDSIYLLLWFTDHLTTPIYRLDERWLGGGRERLWSNEEVLGSRATLEVRSSPALLRVNLLTLADQGLYTCRVDFKLQPTKTTRVKLTVVVPPKSVSVLVGEVGGGGQTVKGVVGPYQEGDLVTLTCIAHGGLPRPSVVWFKDTHLLDSYMESQSGTLWNSIAAPPPLLSPNITFINTNNNNNHNNNMKNDNNAILPEAPLTTTITAPSGSLSIASGKSEAKTVEPYNTVTLGPLTRNDLKLLLTCEASNNNLTLPTSLVVMVDMNLPPLSVVIRAPDLPLTAGRSTKLYVR</sequence>
<dbReference type="PROSITE" id="PS50835">
    <property type="entry name" value="IG_LIKE"/>
    <property type="match status" value="2"/>
</dbReference>
<proteinExistence type="predicted"/>
<comment type="caution">
    <text evidence="3">The sequence shown here is derived from an EMBL/GenBank/DDBJ whole genome shotgun (WGS) entry which is preliminary data.</text>
</comment>
<feature type="non-terminal residue" evidence="3">
    <location>
        <position position="1"/>
    </location>
</feature>
<keyword evidence="4" id="KW-1185">Reference proteome</keyword>
<evidence type="ECO:0000256" key="1">
    <source>
        <dbReference type="SAM" id="MobiDB-lite"/>
    </source>
</evidence>
<dbReference type="SMART" id="SM00409">
    <property type="entry name" value="IG"/>
    <property type="match status" value="2"/>
</dbReference>
<dbReference type="AlphaFoldDB" id="A0AAE1UJ41"/>
<dbReference type="PANTHER" id="PTHR23278">
    <property type="entry name" value="SIDESTEP PROTEIN"/>
    <property type="match status" value="1"/>
</dbReference>
<dbReference type="Gene3D" id="2.60.40.10">
    <property type="entry name" value="Immunoglobulins"/>
    <property type="match status" value="2"/>
</dbReference>
<dbReference type="InterPro" id="IPR003599">
    <property type="entry name" value="Ig_sub"/>
</dbReference>
<dbReference type="InterPro" id="IPR007110">
    <property type="entry name" value="Ig-like_dom"/>
</dbReference>
<evidence type="ECO:0000313" key="3">
    <source>
        <dbReference type="EMBL" id="KAK4320269.1"/>
    </source>
</evidence>
<dbReference type="EMBL" id="JAWZYT010000680">
    <property type="protein sequence ID" value="KAK4320269.1"/>
    <property type="molecule type" value="Genomic_DNA"/>
</dbReference>
<protein>
    <recommendedName>
        <fullName evidence="2">Ig-like domain-containing protein</fullName>
    </recommendedName>
</protein>
<dbReference type="SUPFAM" id="SSF48726">
    <property type="entry name" value="Immunoglobulin"/>
    <property type="match status" value="2"/>
</dbReference>
<name>A0AAE1UJ41_9EUCA</name>
<feature type="region of interest" description="Disordered" evidence="1">
    <location>
        <begin position="20"/>
        <end position="48"/>
    </location>
</feature>
<dbReference type="Proteomes" id="UP001292094">
    <property type="component" value="Unassembled WGS sequence"/>
</dbReference>
<dbReference type="PANTHER" id="PTHR23278:SF19">
    <property type="entry name" value="OBSCURIN"/>
    <property type="match status" value="1"/>
</dbReference>
<feature type="domain" description="Ig-like" evidence="2">
    <location>
        <begin position="43"/>
        <end position="175"/>
    </location>
</feature>
<evidence type="ECO:0000313" key="4">
    <source>
        <dbReference type="Proteomes" id="UP001292094"/>
    </source>
</evidence>
<feature type="domain" description="Ig-like" evidence="2">
    <location>
        <begin position="180"/>
        <end position="230"/>
    </location>
</feature>
<dbReference type="InterPro" id="IPR036179">
    <property type="entry name" value="Ig-like_dom_sf"/>
</dbReference>
<dbReference type="InterPro" id="IPR013783">
    <property type="entry name" value="Ig-like_fold"/>
</dbReference>
<dbReference type="Pfam" id="PF07686">
    <property type="entry name" value="V-set"/>
    <property type="match status" value="1"/>
</dbReference>
<gene>
    <name evidence="3" type="ORF">Pmani_008855</name>
</gene>
<dbReference type="InterPro" id="IPR013106">
    <property type="entry name" value="Ig_V-set"/>
</dbReference>
<accession>A0AAE1UJ41</accession>
<evidence type="ECO:0000259" key="2">
    <source>
        <dbReference type="PROSITE" id="PS50835"/>
    </source>
</evidence>
<organism evidence="3 4">
    <name type="scientific">Petrolisthes manimaculis</name>
    <dbReference type="NCBI Taxonomy" id="1843537"/>
    <lineage>
        <taxon>Eukaryota</taxon>
        <taxon>Metazoa</taxon>
        <taxon>Ecdysozoa</taxon>
        <taxon>Arthropoda</taxon>
        <taxon>Crustacea</taxon>
        <taxon>Multicrustacea</taxon>
        <taxon>Malacostraca</taxon>
        <taxon>Eumalacostraca</taxon>
        <taxon>Eucarida</taxon>
        <taxon>Decapoda</taxon>
        <taxon>Pleocyemata</taxon>
        <taxon>Anomura</taxon>
        <taxon>Galatheoidea</taxon>
        <taxon>Porcellanidae</taxon>
        <taxon>Petrolisthes</taxon>
    </lineage>
</organism>
<feature type="compositionally biased region" description="Polar residues" evidence="1">
    <location>
        <begin position="23"/>
        <end position="35"/>
    </location>
</feature>
<reference evidence="3" key="1">
    <citation type="submission" date="2023-11" db="EMBL/GenBank/DDBJ databases">
        <title>Genome assemblies of two species of porcelain crab, Petrolisthes cinctipes and Petrolisthes manimaculis (Anomura: Porcellanidae).</title>
        <authorList>
            <person name="Angst P."/>
        </authorList>
    </citation>
    <scope>NUCLEOTIDE SEQUENCE</scope>
    <source>
        <strain evidence="3">PB745_02</strain>
        <tissue evidence="3">Gill</tissue>
    </source>
</reference>